<dbReference type="Pfam" id="PF01925">
    <property type="entry name" value="TauE"/>
    <property type="match status" value="1"/>
</dbReference>
<sequence>MDWSLVAVLLLMGAGGGYAAGLLGIGGGMVLVPFITMIFTANGFPPQLVVHMAIATSLATIMFTSLSSVRAHHKHGAVQWRIVALLAPGIVIGSWIGPWIGKQMNTSALSLLFAAFVAFSAAQMLRNKRPAAGRELPGAAGMFAAGGVIGTVAGLVGAGGGFISVPFMAWCNVRIHQAVATSAALGFPIALSGTLSNIYYGWAEPGLPAYSLGFVYLPALAVIVAASVMMAPFGARTAHKMDVASLKRAFAAVLFALAGYMFYHAFS</sequence>
<dbReference type="PANTHER" id="PTHR43483">
    <property type="entry name" value="MEMBRANE TRANSPORTER PROTEIN HI_0806-RELATED"/>
    <property type="match status" value="1"/>
</dbReference>
<feature type="transmembrane region" description="Helical" evidence="5">
    <location>
        <begin position="145"/>
        <end position="171"/>
    </location>
</feature>
<keyword evidence="3 5" id="KW-1133">Transmembrane helix</keyword>
<feature type="transmembrane region" description="Helical" evidence="5">
    <location>
        <begin position="183"/>
        <end position="202"/>
    </location>
</feature>
<proteinExistence type="inferred from homology"/>
<evidence type="ECO:0000313" key="6">
    <source>
        <dbReference type="EMBL" id="MTW10892.1"/>
    </source>
</evidence>
<reference evidence="6 7" key="1">
    <citation type="submission" date="2019-11" db="EMBL/GenBank/DDBJ databases">
        <title>Type strains purchased from KCTC, JCM and DSMZ.</title>
        <authorList>
            <person name="Lu H."/>
        </authorList>
    </citation>
    <scope>NUCLEOTIDE SEQUENCE [LARGE SCALE GENOMIC DNA]</scope>
    <source>
        <strain evidence="6 7">JCM 31587</strain>
    </source>
</reference>
<evidence type="ECO:0000256" key="4">
    <source>
        <dbReference type="ARBA" id="ARBA00023136"/>
    </source>
</evidence>
<dbReference type="RefSeq" id="WP_155453828.1">
    <property type="nucleotide sequence ID" value="NZ_WNKX01000006.1"/>
</dbReference>
<evidence type="ECO:0000313" key="7">
    <source>
        <dbReference type="Proteomes" id="UP000472320"/>
    </source>
</evidence>
<feature type="transmembrane region" description="Helical" evidence="5">
    <location>
        <begin position="214"/>
        <end position="234"/>
    </location>
</feature>
<evidence type="ECO:0000256" key="2">
    <source>
        <dbReference type="ARBA" id="ARBA00022692"/>
    </source>
</evidence>
<name>A0A6L6QET5_9BURK</name>
<feature type="transmembrane region" description="Helical" evidence="5">
    <location>
        <begin position="246"/>
        <end position="266"/>
    </location>
</feature>
<accession>A0A6L6QET5</accession>
<keyword evidence="7" id="KW-1185">Reference proteome</keyword>
<dbReference type="EMBL" id="WNKX01000006">
    <property type="protein sequence ID" value="MTW10892.1"/>
    <property type="molecule type" value="Genomic_DNA"/>
</dbReference>
<organism evidence="6 7">
    <name type="scientific">Massilia eburnea</name>
    <dbReference type="NCBI Taxonomy" id="1776165"/>
    <lineage>
        <taxon>Bacteria</taxon>
        <taxon>Pseudomonadati</taxon>
        <taxon>Pseudomonadota</taxon>
        <taxon>Betaproteobacteria</taxon>
        <taxon>Burkholderiales</taxon>
        <taxon>Oxalobacteraceae</taxon>
        <taxon>Telluria group</taxon>
        <taxon>Massilia</taxon>
    </lineage>
</organism>
<evidence type="ECO:0000256" key="3">
    <source>
        <dbReference type="ARBA" id="ARBA00022989"/>
    </source>
</evidence>
<dbReference type="Proteomes" id="UP000472320">
    <property type="component" value="Unassembled WGS sequence"/>
</dbReference>
<dbReference type="GO" id="GO:0005886">
    <property type="term" value="C:plasma membrane"/>
    <property type="evidence" value="ECO:0007669"/>
    <property type="project" value="UniProtKB-SubCell"/>
</dbReference>
<gene>
    <name evidence="6" type="ORF">GM658_09775</name>
</gene>
<keyword evidence="4 5" id="KW-0472">Membrane</keyword>
<dbReference type="AlphaFoldDB" id="A0A6L6QET5"/>
<dbReference type="OrthoDB" id="457670at2"/>
<comment type="similarity">
    <text evidence="5">Belongs to the 4-toluene sulfonate uptake permease (TSUP) (TC 2.A.102) family.</text>
</comment>
<dbReference type="PANTHER" id="PTHR43483:SF3">
    <property type="entry name" value="MEMBRANE TRANSPORTER PROTEIN HI_0806-RELATED"/>
    <property type="match status" value="1"/>
</dbReference>
<feature type="transmembrane region" description="Helical" evidence="5">
    <location>
        <begin position="48"/>
        <end position="66"/>
    </location>
</feature>
<evidence type="ECO:0000256" key="1">
    <source>
        <dbReference type="ARBA" id="ARBA00004141"/>
    </source>
</evidence>
<feature type="transmembrane region" description="Helical" evidence="5">
    <location>
        <begin position="78"/>
        <end position="96"/>
    </location>
</feature>
<feature type="transmembrane region" description="Helical" evidence="5">
    <location>
        <begin position="6"/>
        <end position="36"/>
    </location>
</feature>
<evidence type="ECO:0000256" key="5">
    <source>
        <dbReference type="RuleBase" id="RU363041"/>
    </source>
</evidence>
<feature type="transmembrane region" description="Helical" evidence="5">
    <location>
        <begin position="108"/>
        <end position="125"/>
    </location>
</feature>
<protein>
    <recommendedName>
        <fullName evidence="5">Probable membrane transporter protein</fullName>
    </recommendedName>
</protein>
<keyword evidence="5" id="KW-1003">Cell membrane</keyword>
<dbReference type="InterPro" id="IPR002781">
    <property type="entry name" value="TM_pro_TauE-like"/>
</dbReference>
<comment type="caution">
    <text evidence="6">The sequence shown here is derived from an EMBL/GenBank/DDBJ whole genome shotgun (WGS) entry which is preliminary data.</text>
</comment>
<comment type="subcellular location">
    <subcellularLocation>
        <location evidence="5">Cell membrane</location>
        <topology evidence="5">Multi-pass membrane protein</topology>
    </subcellularLocation>
    <subcellularLocation>
        <location evidence="1">Membrane</location>
        <topology evidence="1">Multi-pass membrane protein</topology>
    </subcellularLocation>
</comment>
<keyword evidence="2 5" id="KW-0812">Transmembrane</keyword>